<dbReference type="InterPro" id="IPR046531">
    <property type="entry name" value="DUF6596"/>
</dbReference>
<reference evidence="3 4" key="1">
    <citation type="journal article" date="2019" name="Int. J. Syst. Evol. Microbiol.">
        <title>The Global Catalogue of Microorganisms (GCM) 10K type strain sequencing project: providing services to taxonomists for standard genome sequencing and annotation.</title>
        <authorList>
            <consortium name="The Broad Institute Genomics Platform"/>
            <consortium name="The Broad Institute Genome Sequencing Center for Infectious Disease"/>
            <person name="Wu L."/>
            <person name="Ma J."/>
        </authorList>
    </citation>
    <scope>NUCLEOTIDE SEQUENCE [LARGE SCALE GENOMIC DNA]</scope>
    <source>
        <strain evidence="3 4">JCM 15478</strain>
    </source>
</reference>
<proteinExistence type="predicted"/>
<dbReference type="PANTHER" id="PTHR47756">
    <property type="entry name" value="BLL6612 PROTEIN-RELATED"/>
    <property type="match status" value="1"/>
</dbReference>
<organism evidence="3 4">
    <name type="scientific">Streptomyces albiaxialis</name>
    <dbReference type="NCBI Taxonomy" id="329523"/>
    <lineage>
        <taxon>Bacteria</taxon>
        <taxon>Bacillati</taxon>
        <taxon>Actinomycetota</taxon>
        <taxon>Actinomycetes</taxon>
        <taxon>Kitasatosporales</taxon>
        <taxon>Streptomycetaceae</taxon>
        <taxon>Streptomyces</taxon>
    </lineage>
</organism>
<dbReference type="PANTHER" id="PTHR47756:SF2">
    <property type="entry name" value="BLL6612 PROTEIN"/>
    <property type="match status" value="1"/>
</dbReference>
<dbReference type="EMBL" id="BAAAPE010000021">
    <property type="protein sequence ID" value="GAA2098996.1"/>
    <property type="molecule type" value="Genomic_DNA"/>
</dbReference>
<feature type="compositionally biased region" description="Low complexity" evidence="1">
    <location>
        <begin position="140"/>
        <end position="151"/>
    </location>
</feature>
<evidence type="ECO:0000313" key="3">
    <source>
        <dbReference type="EMBL" id="GAA2098996.1"/>
    </source>
</evidence>
<evidence type="ECO:0000313" key="4">
    <source>
        <dbReference type="Proteomes" id="UP001500016"/>
    </source>
</evidence>
<gene>
    <name evidence="3" type="ORF">GCM10009801_70310</name>
</gene>
<dbReference type="Proteomes" id="UP001500016">
    <property type="component" value="Unassembled WGS sequence"/>
</dbReference>
<comment type="caution">
    <text evidence="3">The sequence shown here is derived from an EMBL/GenBank/DDBJ whole genome shotgun (WGS) entry which is preliminary data.</text>
</comment>
<evidence type="ECO:0000256" key="1">
    <source>
        <dbReference type="SAM" id="MobiDB-lite"/>
    </source>
</evidence>
<evidence type="ECO:0000259" key="2">
    <source>
        <dbReference type="Pfam" id="PF20239"/>
    </source>
</evidence>
<dbReference type="Pfam" id="PF20239">
    <property type="entry name" value="DUF6596"/>
    <property type="match status" value="1"/>
</dbReference>
<feature type="region of interest" description="Disordered" evidence="1">
    <location>
        <begin position="119"/>
        <end position="151"/>
    </location>
</feature>
<name>A0ABN2WWX5_9ACTN</name>
<feature type="domain" description="DUF6596" evidence="2">
    <location>
        <begin position="35"/>
        <end position="89"/>
    </location>
</feature>
<protein>
    <recommendedName>
        <fullName evidence="2">DUF6596 domain-containing protein</fullName>
    </recommendedName>
</protein>
<keyword evidence="4" id="KW-1185">Reference proteome</keyword>
<accession>A0ABN2WWX5</accession>
<sequence length="173" mass="18549">MGRTRTEVQDTPAEALRVWPSSAVALMLGAVGGLTTDLAVEAIHRARQLAAALDHPEVAGLLTLMLLHHARRAARTALHADARRAEETDWAQIVEWYDELVRLTDSPVVRLNRAVTVGEADGPPASAANARRPHDRAGQRRGAQGASGVGSRARAASWRASGVRRAYSAWAVV</sequence>